<accession>A0AAD1D286</accession>
<dbReference type="InterPro" id="IPR036390">
    <property type="entry name" value="WH_DNA-bd_sf"/>
</dbReference>
<gene>
    <name evidence="6" type="ORF">DFR51_1852</name>
    <name evidence="5" type="ORF">SmB9_00580</name>
</gene>
<dbReference type="EMBL" id="RBWX01000008">
    <property type="protein sequence ID" value="RKS88653.1"/>
    <property type="molecule type" value="Genomic_DNA"/>
</dbReference>
<dbReference type="KEGG" id="smic:SmB9_00580"/>
<dbReference type="Pfam" id="PF00392">
    <property type="entry name" value="GntR"/>
    <property type="match status" value="1"/>
</dbReference>
<dbReference type="EMBL" id="AP018711">
    <property type="protein sequence ID" value="BBE32400.1"/>
    <property type="molecule type" value="Genomic_DNA"/>
</dbReference>
<organism evidence="5 7">
    <name type="scientific">Sphingosinicella microcystinivorans</name>
    <dbReference type="NCBI Taxonomy" id="335406"/>
    <lineage>
        <taxon>Bacteria</taxon>
        <taxon>Pseudomonadati</taxon>
        <taxon>Pseudomonadota</taxon>
        <taxon>Alphaproteobacteria</taxon>
        <taxon>Sphingomonadales</taxon>
        <taxon>Sphingosinicellaceae</taxon>
        <taxon>Sphingosinicella</taxon>
    </lineage>
</organism>
<dbReference type="InterPro" id="IPR000524">
    <property type="entry name" value="Tscrpt_reg_HTH_GntR"/>
</dbReference>
<dbReference type="Proteomes" id="UP000275727">
    <property type="component" value="Chromosome"/>
</dbReference>
<dbReference type="PROSITE" id="PS50949">
    <property type="entry name" value="HTH_GNTR"/>
    <property type="match status" value="1"/>
</dbReference>
<reference evidence="6 8" key="2">
    <citation type="submission" date="2018-10" db="EMBL/GenBank/DDBJ databases">
        <title>Genomic Encyclopedia of Type Strains, Phase IV (KMG-IV): sequencing the most valuable type-strain genomes for metagenomic binning, comparative biology and taxonomic classification.</title>
        <authorList>
            <person name="Goeker M."/>
        </authorList>
    </citation>
    <scope>NUCLEOTIDE SEQUENCE [LARGE SCALE GENOMIC DNA]</scope>
    <source>
        <strain evidence="6 8">DSM 19791</strain>
    </source>
</reference>
<dbReference type="InterPro" id="IPR036388">
    <property type="entry name" value="WH-like_DNA-bd_sf"/>
</dbReference>
<reference evidence="5 7" key="1">
    <citation type="submission" date="2018-06" db="EMBL/GenBank/DDBJ databases">
        <title>Complete Genome Sequence of the Microcystin-Degrading Bacterium Sphingosinicella microcystinivorans Strain B-9.</title>
        <authorList>
            <person name="Jin H."/>
            <person name="Nishizawa T."/>
            <person name="Guo Y."/>
            <person name="Nishizawa A."/>
            <person name="Park H."/>
            <person name="Kato H."/>
            <person name="Tsuji K."/>
            <person name="Harada K."/>
        </authorList>
    </citation>
    <scope>NUCLEOTIDE SEQUENCE [LARGE SCALE GENOMIC DNA]</scope>
    <source>
        <strain evidence="5 7">B9</strain>
    </source>
</reference>
<dbReference type="SUPFAM" id="SSF46785">
    <property type="entry name" value="Winged helix' DNA-binding domain"/>
    <property type="match status" value="1"/>
</dbReference>
<dbReference type="AlphaFoldDB" id="A0AAD1D286"/>
<evidence type="ECO:0000256" key="1">
    <source>
        <dbReference type="ARBA" id="ARBA00023015"/>
    </source>
</evidence>
<dbReference type="PANTHER" id="PTHR43537">
    <property type="entry name" value="TRANSCRIPTIONAL REGULATOR, GNTR FAMILY"/>
    <property type="match status" value="1"/>
</dbReference>
<dbReference type="RefSeq" id="WP_121050105.1">
    <property type="nucleotide sequence ID" value="NZ_AP018711.1"/>
</dbReference>
<keyword evidence="1" id="KW-0805">Transcription regulation</keyword>
<dbReference type="Proteomes" id="UP000276029">
    <property type="component" value="Unassembled WGS sequence"/>
</dbReference>
<evidence type="ECO:0000256" key="3">
    <source>
        <dbReference type="ARBA" id="ARBA00023163"/>
    </source>
</evidence>
<evidence type="ECO:0000256" key="2">
    <source>
        <dbReference type="ARBA" id="ARBA00023125"/>
    </source>
</evidence>
<dbReference type="PANTHER" id="PTHR43537:SF5">
    <property type="entry name" value="UXU OPERON TRANSCRIPTIONAL REGULATOR"/>
    <property type="match status" value="1"/>
</dbReference>
<dbReference type="SMART" id="SM00345">
    <property type="entry name" value="HTH_GNTR"/>
    <property type="match status" value="1"/>
</dbReference>
<dbReference type="GO" id="GO:0003700">
    <property type="term" value="F:DNA-binding transcription factor activity"/>
    <property type="evidence" value="ECO:0007669"/>
    <property type="project" value="InterPro"/>
</dbReference>
<dbReference type="Gene3D" id="1.10.10.10">
    <property type="entry name" value="Winged helix-like DNA-binding domain superfamily/Winged helix DNA-binding domain"/>
    <property type="match status" value="1"/>
</dbReference>
<evidence type="ECO:0000313" key="6">
    <source>
        <dbReference type="EMBL" id="RKS88653.1"/>
    </source>
</evidence>
<evidence type="ECO:0000313" key="8">
    <source>
        <dbReference type="Proteomes" id="UP000276029"/>
    </source>
</evidence>
<evidence type="ECO:0000259" key="4">
    <source>
        <dbReference type="PROSITE" id="PS50949"/>
    </source>
</evidence>
<keyword evidence="8" id="KW-1185">Reference proteome</keyword>
<sequence length="227" mass="24421">MQDRSRHLVYSRIRAGLEAGMLAAGSTLRVPELAGHFRVSHTPVREALAGLHGERLLTLEHRQGYRVPWPRPAELSALYQCSGLLVTGAISRGDTEDVRQALLLLPEPQDVRLVMRACIAPLENEVLLAMFDTVCARLALARRAEAALFDIAAEAAALAAACAAGRPALLRAMRAHHDKRIHSAGTLSRPDRTADATADHAIISPISYRYRLSVGGASGVMVPAISS</sequence>
<evidence type="ECO:0000313" key="7">
    <source>
        <dbReference type="Proteomes" id="UP000275727"/>
    </source>
</evidence>
<protein>
    <submittedName>
        <fullName evidence="6">DNA-binding GntR family transcriptional regulator</fullName>
    </submittedName>
</protein>
<name>A0AAD1D286_SPHMI</name>
<keyword evidence="2 6" id="KW-0238">DNA-binding</keyword>
<feature type="domain" description="HTH gntR-type" evidence="4">
    <location>
        <begin position="3"/>
        <end position="70"/>
    </location>
</feature>
<dbReference type="GO" id="GO:0003677">
    <property type="term" value="F:DNA binding"/>
    <property type="evidence" value="ECO:0007669"/>
    <property type="project" value="UniProtKB-KW"/>
</dbReference>
<keyword evidence="3" id="KW-0804">Transcription</keyword>
<evidence type="ECO:0000313" key="5">
    <source>
        <dbReference type="EMBL" id="BBE32400.1"/>
    </source>
</evidence>
<proteinExistence type="predicted"/>